<evidence type="ECO:0000256" key="2">
    <source>
        <dbReference type="SAM" id="SignalP"/>
    </source>
</evidence>
<dbReference type="OrthoDB" id="10595568at2759"/>
<feature type="compositionally biased region" description="Polar residues" evidence="1">
    <location>
        <begin position="98"/>
        <end position="108"/>
    </location>
</feature>
<accession>A0A8H7L9F6</accession>
<gene>
    <name evidence="3" type="ORF">HF325_005607</name>
</gene>
<feature type="region of interest" description="Disordered" evidence="1">
    <location>
        <begin position="98"/>
        <end position="124"/>
    </location>
</feature>
<reference evidence="3" key="1">
    <citation type="submission" date="2020-10" db="EMBL/GenBank/DDBJ databases">
        <title>The Whole-Genome Sequence of Metschnikowia persimmonesis, a Novel Endophytic Yeast Species Isolated from Medicinal Plant Diospyros kaki Thumb.</title>
        <authorList>
            <person name="Rahmat E."/>
            <person name="Kang Y."/>
        </authorList>
    </citation>
    <scope>NUCLEOTIDE SEQUENCE</scope>
    <source>
        <strain evidence="3">KIOM G15050</strain>
    </source>
</reference>
<dbReference type="AlphaFoldDB" id="A0A8H7L9F6"/>
<dbReference type="EMBL" id="JACBPP010000008">
    <property type="protein sequence ID" value="KAF7999758.1"/>
    <property type="molecule type" value="Genomic_DNA"/>
</dbReference>
<feature type="chain" id="PRO_5034107372" evidence="2">
    <location>
        <begin position="21"/>
        <end position="288"/>
    </location>
</feature>
<organism evidence="3 4">
    <name type="scientific">Metschnikowia pulcherrima</name>
    <dbReference type="NCBI Taxonomy" id="27326"/>
    <lineage>
        <taxon>Eukaryota</taxon>
        <taxon>Fungi</taxon>
        <taxon>Dikarya</taxon>
        <taxon>Ascomycota</taxon>
        <taxon>Saccharomycotina</taxon>
        <taxon>Pichiomycetes</taxon>
        <taxon>Metschnikowiaceae</taxon>
        <taxon>Metschnikowia</taxon>
    </lineage>
</organism>
<protein>
    <submittedName>
        <fullName evidence="3">Uncharacterized protein</fullName>
    </submittedName>
</protein>
<feature type="signal peptide" evidence="2">
    <location>
        <begin position="1"/>
        <end position="20"/>
    </location>
</feature>
<keyword evidence="2" id="KW-0732">Signal</keyword>
<evidence type="ECO:0000313" key="3">
    <source>
        <dbReference type="EMBL" id="KAF7999758.1"/>
    </source>
</evidence>
<evidence type="ECO:0000313" key="4">
    <source>
        <dbReference type="Proteomes" id="UP000649328"/>
    </source>
</evidence>
<name>A0A8H7L9F6_9ASCO</name>
<evidence type="ECO:0000256" key="1">
    <source>
        <dbReference type="SAM" id="MobiDB-lite"/>
    </source>
</evidence>
<comment type="caution">
    <text evidence="3">The sequence shown here is derived from an EMBL/GenBank/DDBJ whole genome shotgun (WGS) entry which is preliminary data.</text>
</comment>
<proteinExistence type="predicted"/>
<keyword evidence="4" id="KW-1185">Reference proteome</keyword>
<dbReference type="Proteomes" id="UP000649328">
    <property type="component" value="Unassembled WGS sequence"/>
</dbReference>
<sequence length="288" mass="31849">MHDLIFAYLIAIAAAVAIQASQSESGLPLCATNEPATSEPECPWLFSVSAHPPFVIPQDNPSPAGAGSSIISSSQDDLNSVQVRPLVIVADSLGQTNETLESKNTSMSGPVEKRALGDSSEMAKPPRIHQSKHLTNKEGDSKQKAFEALILSLYEKMKLLKVEVAEFPEKLVHEYQFLRNEYLNMVMDLSRIEAAEKSVSENAQREFKYMLVLVEMMDLNLVMRQHECGDLFVLVPDKDSNDQNSIAKKTKLSLFVDKIEVFGDLMAECYDDRGDANIEDPGLEGKLT</sequence>